<evidence type="ECO:0000313" key="3">
    <source>
        <dbReference type="Proteomes" id="UP000031036"/>
    </source>
</evidence>
<feature type="compositionally biased region" description="Low complexity" evidence="1">
    <location>
        <begin position="156"/>
        <end position="170"/>
    </location>
</feature>
<evidence type="ECO:0000313" key="2">
    <source>
        <dbReference type="EMBL" id="KHN74096.1"/>
    </source>
</evidence>
<dbReference type="EMBL" id="JPKZ01002973">
    <property type="protein sequence ID" value="KHN74096.1"/>
    <property type="molecule type" value="Genomic_DNA"/>
</dbReference>
<evidence type="ECO:0008006" key="4">
    <source>
        <dbReference type="Google" id="ProtNLM"/>
    </source>
</evidence>
<accession>A0A0B2UST6</accession>
<dbReference type="Gene3D" id="1.10.10.10">
    <property type="entry name" value="Winged helix-like DNA-binding domain superfamily/Winged helix DNA-binding domain"/>
    <property type="match status" value="1"/>
</dbReference>
<dbReference type="SUPFAM" id="SSF46785">
    <property type="entry name" value="Winged helix' DNA-binding domain"/>
    <property type="match status" value="1"/>
</dbReference>
<feature type="region of interest" description="Disordered" evidence="1">
    <location>
        <begin position="108"/>
        <end position="127"/>
    </location>
</feature>
<name>A0A0B2UST6_TOXCA</name>
<dbReference type="OrthoDB" id="5807226at2759"/>
<feature type="compositionally biased region" description="Low complexity" evidence="1">
    <location>
        <begin position="108"/>
        <end position="119"/>
    </location>
</feature>
<gene>
    <name evidence="2" type="ORF">Tcan_02733</name>
</gene>
<dbReference type="AlphaFoldDB" id="A0A0B2UST6"/>
<evidence type="ECO:0000256" key="1">
    <source>
        <dbReference type="SAM" id="MobiDB-lite"/>
    </source>
</evidence>
<dbReference type="InterPro" id="IPR036390">
    <property type="entry name" value="WH_DNA-bd_sf"/>
</dbReference>
<organism evidence="2 3">
    <name type="scientific">Toxocara canis</name>
    <name type="common">Canine roundworm</name>
    <dbReference type="NCBI Taxonomy" id="6265"/>
    <lineage>
        <taxon>Eukaryota</taxon>
        <taxon>Metazoa</taxon>
        <taxon>Ecdysozoa</taxon>
        <taxon>Nematoda</taxon>
        <taxon>Chromadorea</taxon>
        <taxon>Rhabditida</taxon>
        <taxon>Spirurina</taxon>
        <taxon>Ascaridomorpha</taxon>
        <taxon>Ascaridoidea</taxon>
        <taxon>Toxocaridae</taxon>
        <taxon>Toxocara</taxon>
    </lineage>
</organism>
<dbReference type="InterPro" id="IPR036388">
    <property type="entry name" value="WH-like_DNA-bd_sf"/>
</dbReference>
<dbReference type="Proteomes" id="UP000031036">
    <property type="component" value="Unassembled WGS sequence"/>
</dbReference>
<feature type="region of interest" description="Disordered" evidence="1">
    <location>
        <begin position="156"/>
        <end position="190"/>
    </location>
</feature>
<sequence length="397" mass="43803">MPLCSPQCIQNQPQPSPYTLASIPAQPQLVSFPSEHPSAVPSQPLPFVLEPGQVVPAPLPVPPRQFTPTVPLQPQCIPPMTATESAWPRVQNTMKRMRNVGECNTEVEVSAATASNEEASGSEEEEDYDLKSLDWLISYKLPDFYTPLFDDSVASSASSSSSSESSGASASEEDTVQASKTSLISRRKQPQEKALQQEISKCTTLCWLYRILATSPGLAMSLAEIFQKFVELNPERERLSPNWKQSVRHSLLSSACFAPSNSVQSRHVFWTVQGDHARKQQRSALAGGPLHKCPQGDVSTLVRKNDKEENSLDTKIASRRSVLVLASSKHSLHPLKRVNSDSELDSVSPSKRFPLSRCILQSETENPMTLAARRDLILDEHCYQKDASLSGERIPQK</sequence>
<reference evidence="2 3" key="1">
    <citation type="submission" date="2014-11" db="EMBL/GenBank/DDBJ databases">
        <title>Genetic blueprint of the zoonotic pathogen Toxocara canis.</title>
        <authorList>
            <person name="Zhu X.-Q."/>
            <person name="Korhonen P.K."/>
            <person name="Cai H."/>
            <person name="Young N.D."/>
            <person name="Nejsum P."/>
            <person name="von Samson-Himmelstjerna G."/>
            <person name="Boag P.R."/>
            <person name="Tan P."/>
            <person name="Li Q."/>
            <person name="Min J."/>
            <person name="Yang Y."/>
            <person name="Wang X."/>
            <person name="Fang X."/>
            <person name="Hall R.S."/>
            <person name="Hofmann A."/>
            <person name="Sternberg P.W."/>
            <person name="Jex A.R."/>
            <person name="Gasser R.B."/>
        </authorList>
    </citation>
    <scope>NUCLEOTIDE SEQUENCE [LARGE SCALE GENOMIC DNA]</scope>
    <source>
        <strain evidence="2">PN_DK_2014</strain>
    </source>
</reference>
<protein>
    <recommendedName>
        <fullName evidence="4">Fork-head domain-containing protein</fullName>
    </recommendedName>
</protein>
<keyword evidence="3" id="KW-1185">Reference proteome</keyword>
<proteinExistence type="predicted"/>
<comment type="caution">
    <text evidence="2">The sequence shown here is derived from an EMBL/GenBank/DDBJ whole genome shotgun (WGS) entry which is preliminary data.</text>
</comment>